<dbReference type="AlphaFoldDB" id="A0A0G4EHY5"/>
<dbReference type="Proteomes" id="UP000041254">
    <property type="component" value="Unassembled WGS sequence"/>
</dbReference>
<dbReference type="GO" id="GO:0005759">
    <property type="term" value="C:mitochondrial matrix"/>
    <property type="evidence" value="ECO:0007669"/>
    <property type="project" value="TreeGrafter"/>
</dbReference>
<dbReference type="GO" id="GO:0000963">
    <property type="term" value="P:mitochondrial RNA processing"/>
    <property type="evidence" value="ECO:0007669"/>
    <property type="project" value="TreeGrafter"/>
</dbReference>
<evidence type="ECO:0000313" key="4">
    <source>
        <dbReference type="Proteomes" id="UP000041254"/>
    </source>
</evidence>
<protein>
    <recommendedName>
        <fullName evidence="2">RNA-editing substrate-binding complex 8 protein HEAT repeats domain-containing protein</fullName>
    </recommendedName>
</protein>
<accession>A0A0G4EHY5</accession>
<dbReference type="GO" id="GO:0035770">
    <property type="term" value="C:ribonucleoprotein granule"/>
    <property type="evidence" value="ECO:0007669"/>
    <property type="project" value="TreeGrafter"/>
</dbReference>
<dbReference type="OrthoDB" id="62798at2759"/>
<evidence type="ECO:0000313" key="3">
    <source>
        <dbReference type="EMBL" id="CEL95587.1"/>
    </source>
</evidence>
<proteinExistence type="predicted"/>
<dbReference type="Pfam" id="PF26172">
    <property type="entry name" value="RESC8"/>
    <property type="match status" value="1"/>
</dbReference>
<feature type="domain" description="RNA-editing substrate-binding complex 8 protein HEAT repeats" evidence="2">
    <location>
        <begin position="41"/>
        <end position="356"/>
    </location>
</feature>
<dbReference type="PANTHER" id="PTHR21228">
    <property type="entry name" value="FAST LEU-RICH DOMAIN-CONTAINING"/>
    <property type="match status" value="1"/>
</dbReference>
<reference evidence="3 4" key="1">
    <citation type="submission" date="2014-11" db="EMBL/GenBank/DDBJ databases">
        <authorList>
            <person name="Zhu J."/>
            <person name="Qi W."/>
            <person name="Song R."/>
        </authorList>
    </citation>
    <scope>NUCLEOTIDE SEQUENCE [LARGE SCALE GENOMIC DNA]</scope>
</reference>
<organism evidence="3 4">
    <name type="scientific">Vitrella brassicaformis (strain CCMP3155)</name>
    <dbReference type="NCBI Taxonomy" id="1169540"/>
    <lineage>
        <taxon>Eukaryota</taxon>
        <taxon>Sar</taxon>
        <taxon>Alveolata</taxon>
        <taxon>Colpodellida</taxon>
        <taxon>Vitrellaceae</taxon>
        <taxon>Vitrella</taxon>
    </lineage>
</organism>
<dbReference type="PANTHER" id="PTHR21228:SF40">
    <property type="entry name" value="LD45607P"/>
    <property type="match status" value="1"/>
</dbReference>
<name>A0A0G4EHY5_VITBC</name>
<evidence type="ECO:0000256" key="1">
    <source>
        <dbReference type="SAM" id="MobiDB-lite"/>
    </source>
</evidence>
<feature type="compositionally biased region" description="Low complexity" evidence="1">
    <location>
        <begin position="597"/>
        <end position="613"/>
    </location>
</feature>
<dbReference type="InterPro" id="IPR050870">
    <property type="entry name" value="FAST_kinase"/>
</dbReference>
<dbReference type="STRING" id="1169540.A0A0G4EHY5"/>
<dbReference type="InterPro" id="IPR058977">
    <property type="entry name" value="RESC8_HEAT"/>
</dbReference>
<dbReference type="EMBL" id="CDMY01000231">
    <property type="protein sequence ID" value="CEL95587.1"/>
    <property type="molecule type" value="Genomic_DNA"/>
</dbReference>
<gene>
    <name evidence="3" type="ORF">Vbra_7433</name>
</gene>
<dbReference type="GO" id="GO:0003723">
    <property type="term" value="F:RNA binding"/>
    <property type="evidence" value="ECO:0007669"/>
    <property type="project" value="TreeGrafter"/>
</dbReference>
<sequence>MRMNPWTLARAVSKAAKENIREVSLWKGFAARAKEVSAKLQPTDMSMILFGFARMRYRDRELMSLMAKELVPMLPLFAASDIAFFLSSYARLQLQNAFLFNIFAREVARKVHDFTPRELSEVVYAYAVAQFHPPLMFDVIRKRMFEVARHMEPWHLTLVVNGYARLGLLDTRLFALLATEISRQIGAFPARPLALIANAYARLRIENRFLLEVLGDEIFRKRADLSPQGVALVVNAYARLNIVNPVLFDYFADAVPARMSEYHLHSLCLIGAAYARQQHTAPRLFEAMGERIGQLSAELYPRAVASCVFSFAQLGVRHGPLLYHAPIHAERFASSYTCDELAMLAQSYAHLSINNTTLFQTILGQMHRFAMVAIDVSGTEDSSDYHGEKAFASQPQGEVKGSGAVRDGQEYVDAIARSEGTSEGRTAPPCRVVSLVWLLQAFAKLHIFDDQAFDILGDQLGLRVEELTPPMIAHVLYSFAQCTYFHPRALSAIVNHLQLHRASLHEFGQEELDLVRVSLIALGCSVDMTHQHSPEPVFTYRPPSHLQLATTDGAGEGAEVDAPVHMNFNVVLPSSVPHKRFQAQTIERPPFVLPDVGAAQGTGQGQQQHDANK</sequence>
<dbReference type="PhylomeDB" id="A0A0G4EHY5"/>
<keyword evidence="4" id="KW-1185">Reference proteome</keyword>
<dbReference type="GO" id="GO:0044528">
    <property type="term" value="P:regulation of mitochondrial mRNA stability"/>
    <property type="evidence" value="ECO:0007669"/>
    <property type="project" value="TreeGrafter"/>
</dbReference>
<evidence type="ECO:0000259" key="2">
    <source>
        <dbReference type="Pfam" id="PF26172"/>
    </source>
</evidence>
<dbReference type="InParanoid" id="A0A0G4EHY5"/>
<feature type="region of interest" description="Disordered" evidence="1">
    <location>
        <begin position="594"/>
        <end position="613"/>
    </location>
</feature>
<dbReference type="VEuPathDB" id="CryptoDB:Vbra_7433"/>